<dbReference type="SMART" id="SM00220">
    <property type="entry name" value="S_TKc"/>
    <property type="match status" value="1"/>
</dbReference>
<dbReference type="EC" id="2.7.11.1" evidence="1 15"/>
<dbReference type="InterPro" id="IPR030616">
    <property type="entry name" value="Aur-like"/>
</dbReference>
<dbReference type="GO" id="GO:0000776">
    <property type="term" value="C:kinetochore"/>
    <property type="evidence" value="ECO:0007669"/>
    <property type="project" value="UniProtKB-ARBA"/>
</dbReference>
<dbReference type="PROSITE" id="PS00108">
    <property type="entry name" value="PROTEIN_KINASE_ST"/>
    <property type="match status" value="1"/>
</dbReference>
<evidence type="ECO:0000256" key="11">
    <source>
        <dbReference type="PIRSR" id="PIRSR630616-2"/>
    </source>
</evidence>
<feature type="cross-link" description="Glycyl lysine isopeptide (Lys-Gly) (interchain with G-Cter in SUMO2)" evidence="12">
    <location>
        <position position="135"/>
    </location>
</feature>
<keyword evidence="4 15" id="KW-0808">Transferase</keyword>
<gene>
    <name evidence="17" type="primary">IPL1</name>
    <name evidence="17" type="ORF">A0H76_593</name>
</gene>
<name>A0A1X0QL34_9MICR</name>
<dbReference type="GO" id="GO:0045143">
    <property type="term" value="P:homologous chromosome segregation"/>
    <property type="evidence" value="ECO:0007669"/>
    <property type="project" value="UniProtKB-ARBA"/>
</dbReference>
<dbReference type="VEuPathDB" id="MicrosporidiaDB:HERIO_412"/>
<dbReference type="InterPro" id="IPR000719">
    <property type="entry name" value="Prot_kinase_dom"/>
</dbReference>
<comment type="caution">
    <text evidence="17">The sequence shown here is derived from an EMBL/GenBank/DDBJ whole genome shotgun (WGS) entry which is preliminary data.</text>
</comment>
<feature type="binding site" evidence="11 13">
    <location>
        <position position="39"/>
    </location>
    <ligand>
        <name>ATP</name>
        <dbReference type="ChEBI" id="CHEBI:30616"/>
    </ligand>
</feature>
<dbReference type="PROSITE" id="PS50011">
    <property type="entry name" value="PROTEIN_KINASE_DOM"/>
    <property type="match status" value="1"/>
</dbReference>
<dbReference type="EMBL" id="LTAI01000016">
    <property type="protein sequence ID" value="ORE00477.1"/>
    <property type="molecule type" value="Genomic_DNA"/>
</dbReference>
<dbReference type="Pfam" id="PF00069">
    <property type="entry name" value="Pkinase"/>
    <property type="match status" value="1"/>
</dbReference>
<dbReference type="InterPro" id="IPR008271">
    <property type="entry name" value="Ser/Thr_kinase_AS"/>
</dbReference>
<evidence type="ECO:0000256" key="14">
    <source>
        <dbReference type="RuleBase" id="RU000304"/>
    </source>
</evidence>
<dbReference type="GO" id="GO:0005524">
    <property type="term" value="F:ATP binding"/>
    <property type="evidence" value="ECO:0007669"/>
    <property type="project" value="UniProtKB-UniRule"/>
</dbReference>
<dbReference type="PANTHER" id="PTHR24350">
    <property type="entry name" value="SERINE/THREONINE-PROTEIN KINASE IAL-RELATED"/>
    <property type="match status" value="1"/>
</dbReference>
<feature type="domain" description="Protein kinase" evidence="16">
    <location>
        <begin position="10"/>
        <end position="261"/>
    </location>
</feature>
<evidence type="ECO:0000256" key="12">
    <source>
        <dbReference type="PIRSR" id="PIRSR630616-3"/>
    </source>
</evidence>
<dbReference type="GO" id="GO:0032133">
    <property type="term" value="C:chromosome passenger complex"/>
    <property type="evidence" value="ECO:0007669"/>
    <property type="project" value="UniProtKB-ARBA"/>
</dbReference>
<evidence type="ECO:0000256" key="4">
    <source>
        <dbReference type="ARBA" id="ARBA00022679"/>
    </source>
</evidence>
<comment type="catalytic activity">
    <reaction evidence="8 15">
        <text>L-threonyl-[protein] + ATP = O-phospho-L-threonyl-[protein] + ADP + H(+)</text>
        <dbReference type="Rhea" id="RHEA:46608"/>
        <dbReference type="Rhea" id="RHEA-COMP:11060"/>
        <dbReference type="Rhea" id="RHEA-COMP:11605"/>
        <dbReference type="ChEBI" id="CHEBI:15378"/>
        <dbReference type="ChEBI" id="CHEBI:30013"/>
        <dbReference type="ChEBI" id="CHEBI:30616"/>
        <dbReference type="ChEBI" id="CHEBI:61977"/>
        <dbReference type="ChEBI" id="CHEBI:456216"/>
        <dbReference type="EC" id="2.7.11.1"/>
    </reaction>
</comment>
<dbReference type="GO" id="GO:0072479">
    <property type="term" value="P:response to mitotic cell cycle spindle assembly checkpoint signaling"/>
    <property type="evidence" value="ECO:0007669"/>
    <property type="project" value="UniProtKB-ARBA"/>
</dbReference>
<evidence type="ECO:0000259" key="16">
    <source>
        <dbReference type="PROSITE" id="PS50011"/>
    </source>
</evidence>
<dbReference type="GO" id="GO:0032465">
    <property type="term" value="P:regulation of cytokinesis"/>
    <property type="evidence" value="ECO:0007669"/>
    <property type="project" value="UniProtKB-ARBA"/>
</dbReference>
<accession>A0A1X0QL34</accession>
<dbReference type="FunFam" id="1.10.510.10:FF:000235">
    <property type="entry name" value="Serine/threonine-protein kinase ark1"/>
    <property type="match status" value="1"/>
</dbReference>
<dbReference type="SUPFAM" id="SSF56112">
    <property type="entry name" value="Protein kinase-like (PK-like)"/>
    <property type="match status" value="1"/>
</dbReference>
<dbReference type="InterPro" id="IPR017441">
    <property type="entry name" value="Protein_kinase_ATP_BS"/>
</dbReference>
<keyword evidence="5 11" id="KW-0547">Nucleotide-binding</keyword>
<feature type="binding site" evidence="11">
    <location>
        <begin position="137"/>
        <end position="138"/>
    </location>
    <ligand>
        <name>ATP</name>
        <dbReference type="ChEBI" id="CHEBI:30616"/>
    </ligand>
</feature>
<evidence type="ECO:0000256" key="3">
    <source>
        <dbReference type="ARBA" id="ARBA00022527"/>
    </source>
</evidence>
<keyword evidence="6 15" id="KW-0418">Kinase</keyword>
<comment type="similarity">
    <text evidence="15">Belongs to the protein kinase superfamily. Ser/Thr protein kinase family. Aurora subfamily.</text>
</comment>
<dbReference type="Proteomes" id="UP000192501">
    <property type="component" value="Unassembled WGS sequence"/>
</dbReference>
<evidence type="ECO:0000256" key="1">
    <source>
        <dbReference type="ARBA" id="ARBA00012513"/>
    </source>
</evidence>
<evidence type="ECO:0000256" key="2">
    <source>
        <dbReference type="ARBA" id="ARBA00021157"/>
    </source>
</evidence>
<evidence type="ECO:0000256" key="6">
    <source>
        <dbReference type="ARBA" id="ARBA00022777"/>
    </source>
</evidence>
<dbReference type="PROSITE" id="PS00107">
    <property type="entry name" value="PROTEIN_KINASE_ATP"/>
    <property type="match status" value="1"/>
</dbReference>
<evidence type="ECO:0000313" key="18">
    <source>
        <dbReference type="Proteomes" id="UP000192501"/>
    </source>
</evidence>
<dbReference type="GO" id="GO:0004674">
    <property type="term" value="F:protein serine/threonine kinase activity"/>
    <property type="evidence" value="ECO:0007669"/>
    <property type="project" value="UniProtKB-KW"/>
</dbReference>
<comment type="catalytic activity">
    <reaction evidence="9 15">
        <text>L-seryl-[protein] + ATP = O-phospho-L-seryl-[protein] + ADP + H(+)</text>
        <dbReference type="Rhea" id="RHEA:17989"/>
        <dbReference type="Rhea" id="RHEA-COMP:9863"/>
        <dbReference type="Rhea" id="RHEA-COMP:11604"/>
        <dbReference type="ChEBI" id="CHEBI:15378"/>
        <dbReference type="ChEBI" id="CHEBI:29999"/>
        <dbReference type="ChEBI" id="CHEBI:30616"/>
        <dbReference type="ChEBI" id="CHEBI:83421"/>
        <dbReference type="ChEBI" id="CHEBI:456216"/>
        <dbReference type="EC" id="2.7.11.1"/>
    </reaction>
</comment>
<evidence type="ECO:0000256" key="7">
    <source>
        <dbReference type="ARBA" id="ARBA00022840"/>
    </source>
</evidence>
<organism evidence="17 18">
    <name type="scientific">Hepatospora eriocheir</name>
    <dbReference type="NCBI Taxonomy" id="1081669"/>
    <lineage>
        <taxon>Eukaryota</taxon>
        <taxon>Fungi</taxon>
        <taxon>Fungi incertae sedis</taxon>
        <taxon>Microsporidia</taxon>
        <taxon>Hepatosporidae</taxon>
        <taxon>Hepatospora</taxon>
    </lineage>
</organism>
<evidence type="ECO:0000256" key="10">
    <source>
        <dbReference type="PIRSR" id="PIRSR630616-1"/>
    </source>
</evidence>
<dbReference type="GO" id="GO:0090266">
    <property type="term" value="P:regulation of mitotic cell cycle spindle assembly checkpoint"/>
    <property type="evidence" value="ECO:0007669"/>
    <property type="project" value="UniProtKB-ARBA"/>
</dbReference>
<feature type="binding site" evidence="11">
    <location>
        <begin position="88"/>
        <end position="90"/>
    </location>
    <ligand>
        <name>ATP</name>
        <dbReference type="ChEBI" id="CHEBI:30616"/>
    </ligand>
</feature>
<dbReference type="GO" id="GO:0008608">
    <property type="term" value="P:attachment of spindle microtubules to kinetochore"/>
    <property type="evidence" value="ECO:0007669"/>
    <property type="project" value="UniProtKB-ARBA"/>
</dbReference>
<feature type="active site" description="Proton acceptor" evidence="10">
    <location>
        <position position="133"/>
    </location>
</feature>
<evidence type="ECO:0000256" key="8">
    <source>
        <dbReference type="ARBA" id="ARBA00047899"/>
    </source>
</evidence>
<dbReference type="GO" id="GO:0051233">
    <property type="term" value="C:spindle midzone"/>
    <property type="evidence" value="ECO:0007669"/>
    <property type="project" value="UniProtKB-ARBA"/>
</dbReference>
<dbReference type="GO" id="GO:1902115">
    <property type="term" value="P:regulation of organelle assembly"/>
    <property type="evidence" value="ECO:0007669"/>
    <property type="project" value="UniProtKB-ARBA"/>
</dbReference>
<feature type="binding site" evidence="11">
    <location>
        <position position="151"/>
    </location>
    <ligand>
        <name>ATP</name>
        <dbReference type="ChEBI" id="CHEBI:30616"/>
    </ligand>
</feature>
<sequence length="266" mass="31341">MVKFITIDDFELGKPVGIGRFGQVWLARHRELGFVCAIKMLDRNNIVNNTDVKRIRREIEIHLNMRHQNILNMFGYFYDSRKIYCILEYAPMGDLWRYLHENGKLSENKTSKFIYQLSDAINYLHKHNIIHRDIKPENILLGKDLKLKVCDFGWCVYNADKKRQTFCGTAEYLSPELCDDKFYDKSADIWCIGILAYEMCTGNTPFGSQKSIRMMKQKIVDDDIKFPDYLSPDIVDFISKCCSKNPETRITLNEIFCHPFLLKYKE</sequence>
<dbReference type="PIRSF" id="PIRSF000654">
    <property type="entry name" value="Integrin-linked_kinase"/>
    <property type="match status" value="1"/>
</dbReference>
<proteinExistence type="inferred from homology"/>
<evidence type="ECO:0000256" key="15">
    <source>
        <dbReference type="RuleBase" id="RU367134"/>
    </source>
</evidence>
<evidence type="ECO:0000256" key="9">
    <source>
        <dbReference type="ARBA" id="ARBA00048679"/>
    </source>
</evidence>
<keyword evidence="7 11" id="KW-0067">ATP-binding</keyword>
<dbReference type="InterPro" id="IPR001245">
    <property type="entry name" value="Ser-Thr/Tyr_kinase_cat_dom"/>
</dbReference>
<dbReference type="GO" id="GO:0044779">
    <property type="term" value="P:meiotic spindle checkpoint signaling"/>
    <property type="evidence" value="ECO:0007669"/>
    <property type="project" value="UniProtKB-ARBA"/>
</dbReference>
<dbReference type="CDD" id="cd14007">
    <property type="entry name" value="STKc_Aurora"/>
    <property type="match status" value="1"/>
</dbReference>
<feature type="binding site" evidence="11">
    <location>
        <position position="20"/>
    </location>
    <ligand>
        <name>ATP</name>
        <dbReference type="ChEBI" id="CHEBI:30616"/>
    </ligand>
</feature>
<dbReference type="Gene3D" id="1.10.510.10">
    <property type="entry name" value="Transferase(Phosphotransferase) domain 1"/>
    <property type="match status" value="1"/>
</dbReference>
<reference evidence="17 18" key="1">
    <citation type="journal article" date="2017" name="Environ. Microbiol.">
        <title>Decay of the glycolytic pathway and adaptation to intranuclear parasitism within Enterocytozoonidae microsporidia.</title>
        <authorList>
            <person name="Wiredu Boakye D."/>
            <person name="Jaroenlak P."/>
            <person name="Prachumwat A."/>
            <person name="Williams T.A."/>
            <person name="Bateman K.S."/>
            <person name="Itsathitphaisarn O."/>
            <person name="Sritunyalucksana K."/>
            <person name="Paszkiewicz K.H."/>
            <person name="Moore K.A."/>
            <person name="Stentiford G.D."/>
            <person name="Williams B.A."/>
        </authorList>
    </citation>
    <scope>NUCLEOTIDE SEQUENCE [LARGE SCALE GENOMIC DNA]</scope>
    <source>
        <strain evidence="18">canceri</strain>
    </source>
</reference>
<dbReference type="InterPro" id="IPR011009">
    <property type="entry name" value="Kinase-like_dom_sf"/>
</dbReference>
<dbReference type="PRINTS" id="PR00109">
    <property type="entry name" value="TYRKINASE"/>
</dbReference>
<evidence type="ECO:0000256" key="13">
    <source>
        <dbReference type="PROSITE-ProRule" id="PRU10141"/>
    </source>
</evidence>
<dbReference type="AlphaFoldDB" id="A0A1X0QL34"/>
<protein>
    <recommendedName>
        <fullName evidence="2 15">Aurora kinase</fullName>
        <ecNumber evidence="1 15">2.7.11.1</ecNumber>
    </recommendedName>
</protein>
<evidence type="ECO:0000256" key="5">
    <source>
        <dbReference type="ARBA" id="ARBA00022741"/>
    </source>
</evidence>
<evidence type="ECO:0000313" key="17">
    <source>
        <dbReference type="EMBL" id="ORE00477.1"/>
    </source>
</evidence>
<keyword evidence="3 14" id="KW-0723">Serine/threonine-protein kinase</keyword>
<dbReference type="FunFam" id="3.30.200.20:FF:000042">
    <property type="entry name" value="Aurora kinase A"/>
    <property type="match status" value="1"/>
</dbReference>
<dbReference type="VEuPathDB" id="MicrosporidiaDB:A0H76_593"/>